<dbReference type="Pfam" id="PF14336">
    <property type="entry name" value="GLUCM-like_C"/>
    <property type="match status" value="1"/>
</dbReference>
<dbReference type="EMBL" id="JACBZY010000001">
    <property type="protein sequence ID" value="NYG98344.1"/>
    <property type="molecule type" value="Genomic_DNA"/>
</dbReference>
<dbReference type="InterPro" id="IPR025504">
    <property type="entry name" value="GLUCM_C"/>
</dbReference>
<dbReference type="Proteomes" id="UP000553888">
    <property type="component" value="Unassembled WGS sequence"/>
</dbReference>
<proteinExistence type="predicted"/>
<organism evidence="2 3">
    <name type="scientific">Schumannella luteola</name>
    <dbReference type="NCBI Taxonomy" id="472059"/>
    <lineage>
        <taxon>Bacteria</taxon>
        <taxon>Bacillati</taxon>
        <taxon>Actinomycetota</taxon>
        <taxon>Actinomycetes</taxon>
        <taxon>Micrococcales</taxon>
        <taxon>Microbacteriaceae</taxon>
        <taxon>Schumannella</taxon>
    </lineage>
</organism>
<feature type="domain" description="D-glutamate cyclase-like C-terminal" evidence="1">
    <location>
        <begin position="24"/>
        <end position="315"/>
    </location>
</feature>
<evidence type="ECO:0000313" key="2">
    <source>
        <dbReference type="EMBL" id="NYG98344.1"/>
    </source>
</evidence>
<name>A0A852YAN9_9MICO</name>
<accession>A0A852YAN9</accession>
<evidence type="ECO:0000259" key="1">
    <source>
        <dbReference type="Pfam" id="PF14336"/>
    </source>
</evidence>
<comment type="caution">
    <text evidence="2">The sequence shown here is derived from an EMBL/GenBank/DDBJ whole genome shotgun (WGS) entry which is preliminary data.</text>
</comment>
<keyword evidence="3" id="KW-1185">Reference proteome</keyword>
<dbReference type="RefSeq" id="WP_179565718.1">
    <property type="nucleotide sequence ID" value="NZ_JACBZY010000001.1"/>
</dbReference>
<reference evidence="2 3" key="1">
    <citation type="submission" date="2020-07" db="EMBL/GenBank/DDBJ databases">
        <title>Sequencing the genomes of 1000 actinobacteria strains.</title>
        <authorList>
            <person name="Klenk H.-P."/>
        </authorList>
    </citation>
    <scope>NUCLEOTIDE SEQUENCE [LARGE SCALE GENOMIC DNA]</scope>
    <source>
        <strain evidence="2 3">DSM 23141</strain>
    </source>
</reference>
<dbReference type="AlphaFoldDB" id="A0A852YAN9"/>
<protein>
    <recommendedName>
        <fullName evidence="1">D-glutamate cyclase-like C-terminal domain-containing protein</fullName>
    </recommendedName>
</protein>
<dbReference type="Gene3D" id="3.90.1640.20">
    <property type="entry name" value="TON_0340"/>
    <property type="match status" value="1"/>
</dbReference>
<evidence type="ECO:0000313" key="3">
    <source>
        <dbReference type="Proteomes" id="UP000553888"/>
    </source>
</evidence>
<gene>
    <name evidence="2" type="ORF">BJ979_000970</name>
</gene>
<sequence>MPAVVGQYIDQIMTTELRPIGNMPRGVAHLLYNATRSRTAAPLSTEMGQALLDRVGAGGRLLILCGAGGEPTLPTGEIDGLLGAIAIARAMTLGVGADVHIAAEARFSTPLAEIARAGGLNVRPRPDADWPASIAIHVSPEDDERGAEFSTQIMTALEPGAVLAIEKLSPNRRGVIHGATGNEWGAPHFDATEIFRLAERRGVLTLGIGDAGNEVGFGSVPEVRDIQPEGAVCRCPCRDGMAAAISADVVLAAAISDWGGYAVADMIAFLLKRSDLLVDADWVEDVLRAAVRSGVVCGWHARPALSDDGVPLDAQRAAATLMASAVTQALTASHSPSH</sequence>